<feature type="transmembrane region" description="Helical" evidence="5">
    <location>
        <begin position="188"/>
        <end position="210"/>
    </location>
</feature>
<dbReference type="PANTHER" id="PTHR11706:SF3">
    <property type="entry name" value="METAL ION TRANSPORT PROTEIN"/>
    <property type="match status" value="1"/>
</dbReference>
<protein>
    <recommendedName>
        <fullName evidence="7">Amino acid transporter transmembrane domain-containing protein</fullName>
    </recommendedName>
</protein>
<dbReference type="PANTHER" id="PTHR11706">
    <property type="entry name" value="SOLUTE CARRIER PROTEIN FAMILY 11 MEMBER"/>
    <property type="match status" value="1"/>
</dbReference>
<feature type="transmembrane region" description="Helical" evidence="5">
    <location>
        <begin position="302"/>
        <end position="325"/>
    </location>
</feature>
<dbReference type="AlphaFoldDB" id="A0A382FUW6"/>
<dbReference type="GO" id="GO:0005886">
    <property type="term" value="C:plasma membrane"/>
    <property type="evidence" value="ECO:0007669"/>
    <property type="project" value="TreeGrafter"/>
</dbReference>
<evidence type="ECO:0000256" key="4">
    <source>
        <dbReference type="ARBA" id="ARBA00023136"/>
    </source>
</evidence>
<evidence type="ECO:0000256" key="1">
    <source>
        <dbReference type="ARBA" id="ARBA00004141"/>
    </source>
</evidence>
<accession>A0A382FUW6</accession>
<evidence type="ECO:0000256" key="2">
    <source>
        <dbReference type="ARBA" id="ARBA00022692"/>
    </source>
</evidence>
<evidence type="ECO:0000256" key="5">
    <source>
        <dbReference type="SAM" id="Phobius"/>
    </source>
</evidence>
<feature type="transmembrane region" description="Helical" evidence="5">
    <location>
        <begin position="409"/>
        <end position="434"/>
    </location>
</feature>
<gene>
    <name evidence="6" type="ORF">METZ01_LOCUS219732</name>
</gene>
<dbReference type="GO" id="GO:0015086">
    <property type="term" value="F:cadmium ion transmembrane transporter activity"/>
    <property type="evidence" value="ECO:0007669"/>
    <property type="project" value="TreeGrafter"/>
</dbReference>
<comment type="subcellular location">
    <subcellularLocation>
        <location evidence="1">Membrane</location>
        <topology evidence="1">Multi-pass membrane protein</topology>
    </subcellularLocation>
</comment>
<feature type="transmembrane region" description="Helical" evidence="5">
    <location>
        <begin position="350"/>
        <end position="369"/>
    </location>
</feature>
<evidence type="ECO:0008006" key="7">
    <source>
        <dbReference type="Google" id="ProtNLM"/>
    </source>
</evidence>
<sequence>MIQAPKTFIQRLKYVGPSVIVVGSVVGSGELVLTSLLGAAAGFAFLWWVIFSTISKSIVQAEIARYVIVTKKTFLESFSEIPGPSTKIGQKKSSWAVWILLLGALPALAGGGGIIGSAAEAANILIPFFSSGWWVVILSLVTSGILFWGSYKSLEKLMLTIVIAFSAITLIISIAIQSTEYQVSFDQLAYGFSFDFPFEYLALALAVYGYTGINSGEIMAYSYWCLEKGYGKEADANKGNIKTWIKVMQTDVWATLFFMVIGTLPFFILGAAVLHPLDLYPPPNGDLISTLSNMFTEVLGSWAKWMFLVGGFFILFSTTLSGVAAQTRVLPDYLLVLGIIKEKKITRLSLTRAFACIVPIISGTIYFLFPNPVSLLLIAGIWAALVLPLINAVAIYLVSKLEPDLQPKLGIKVFLWVTLILLVLLALLVSYNVLIGF</sequence>
<feature type="transmembrane region" description="Helical" evidence="5">
    <location>
        <begin position="252"/>
        <end position="274"/>
    </location>
</feature>
<feature type="transmembrane region" description="Helical" evidence="5">
    <location>
        <begin position="375"/>
        <end position="397"/>
    </location>
</feature>
<dbReference type="InterPro" id="IPR001046">
    <property type="entry name" value="NRAMP_fam"/>
</dbReference>
<name>A0A382FUW6_9ZZZZ</name>
<dbReference type="NCBIfam" id="NF037982">
    <property type="entry name" value="Nramp_1"/>
    <property type="match status" value="1"/>
</dbReference>
<feature type="transmembrane region" description="Helical" evidence="5">
    <location>
        <begin position="31"/>
        <end position="51"/>
    </location>
</feature>
<feature type="transmembrane region" description="Helical" evidence="5">
    <location>
        <begin position="157"/>
        <end position="176"/>
    </location>
</feature>
<evidence type="ECO:0000313" key="6">
    <source>
        <dbReference type="EMBL" id="SVB66878.1"/>
    </source>
</evidence>
<proteinExistence type="predicted"/>
<dbReference type="GO" id="GO:0034755">
    <property type="term" value="P:iron ion transmembrane transport"/>
    <property type="evidence" value="ECO:0007669"/>
    <property type="project" value="TreeGrafter"/>
</dbReference>
<organism evidence="6">
    <name type="scientific">marine metagenome</name>
    <dbReference type="NCBI Taxonomy" id="408172"/>
    <lineage>
        <taxon>unclassified sequences</taxon>
        <taxon>metagenomes</taxon>
        <taxon>ecological metagenomes</taxon>
    </lineage>
</organism>
<dbReference type="Pfam" id="PF01566">
    <property type="entry name" value="Nramp"/>
    <property type="match status" value="1"/>
</dbReference>
<keyword evidence="2 5" id="KW-0812">Transmembrane</keyword>
<dbReference type="GO" id="GO:0005384">
    <property type="term" value="F:manganese ion transmembrane transporter activity"/>
    <property type="evidence" value="ECO:0007669"/>
    <property type="project" value="TreeGrafter"/>
</dbReference>
<feature type="transmembrane region" description="Helical" evidence="5">
    <location>
        <begin position="131"/>
        <end position="150"/>
    </location>
</feature>
<keyword evidence="3 5" id="KW-1133">Transmembrane helix</keyword>
<keyword evidence="4 5" id="KW-0472">Membrane</keyword>
<evidence type="ECO:0000256" key="3">
    <source>
        <dbReference type="ARBA" id="ARBA00022989"/>
    </source>
</evidence>
<reference evidence="6" key="1">
    <citation type="submission" date="2018-05" db="EMBL/GenBank/DDBJ databases">
        <authorList>
            <person name="Lanie J.A."/>
            <person name="Ng W.-L."/>
            <person name="Kazmierczak K.M."/>
            <person name="Andrzejewski T.M."/>
            <person name="Davidsen T.M."/>
            <person name="Wayne K.J."/>
            <person name="Tettelin H."/>
            <person name="Glass J.I."/>
            <person name="Rusch D."/>
            <person name="Podicherti R."/>
            <person name="Tsui H.-C.T."/>
            <person name="Winkler M.E."/>
        </authorList>
    </citation>
    <scope>NUCLEOTIDE SEQUENCE</scope>
</reference>
<dbReference type="Gene3D" id="1.20.1740.10">
    <property type="entry name" value="Amino acid/polyamine transporter I"/>
    <property type="match status" value="1"/>
</dbReference>
<dbReference type="EMBL" id="UINC01052034">
    <property type="protein sequence ID" value="SVB66878.1"/>
    <property type="molecule type" value="Genomic_DNA"/>
</dbReference>
<feature type="transmembrane region" description="Helical" evidence="5">
    <location>
        <begin position="95"/>
        <end position="119"/>
    </location>
</feature>